<dbReference type="GO" id="GO:0016887">
    <property type="term" value="F:ATP hydrolysis activity"/>
    <property type="evidence" value="ECO:0007669"/>
    <property type="project" value="InterPro"/>
</dbReference>
<dbReference type="EMBL" id="SLXV01000015">
    <property type="protein sequence ID" value="TCP68795.1"/>
    <property type="molecule type" value="Genomic_DNA"/>
</dbReference>
<dbReference type="Pfam" id="PF00005">
    <property type="entry name" value="ABC_tran"/>
    <property type="match status" value="1"/>
</dbReference>
<organism evidence="6 7">
    <name type="scientific">Baia soyae</name>
    <dbReference type="NCBI Taxonomy" id="1544746"/>
    <lineage>
        <taxon>Bacteria</taxon>
        <taxon>Bacillati</taxon>
        <taxon>Bacillota</taxon>
        <taxon>Bacilli</taxon>
        <taxon>Bacillales</taxon>
        <taxon>Thermoactinomycetaceae</taxon>
        <taxon>Baia</taxon>
    </lineage>
</organism>
<gene>
    <name evidence="6" type="ORF">EDD57_11535</name>
</gene>
<sequence>MSQNVAIQTIGLSKHYGSTKALQNMDISIHSGELIALLGENGAGKSTLFQLLTGLITPTTGSIKIGGQDLSQNPIACKKQIGLLFGNDSGLYHRLTAYENILYFAKFYDVPDAVARKRIDEWAEQLLLTSHLHKKAGELSKGNLQKTAILRTLIHNPDYLFFDEPTTGLDIAASLAFQDLVKSLQQSGKTILFSTHILEEVTHLTDKIITLSQGKMIYNGTIPNLYQEFQTDNLRDILRNWIQGGVSS</sequence>
<keyword evidence="4 6" id="KW-0067">ATP-binding</keyword>
<dbReference type="PANTHER" id="PTHR42711:SF5">
    <property type="entry name" value="ABC TRANSPORTER ATP-BINDING PROTEIN NATA"/>
    <property type="match status" value="1"/>
</dbReference>
<evidence type="ECO:0000256" key="3">
    <source>
        <dbReference type="ARBA" id="ARBA00022741"/>
    </source>
</evidence>
<keyword evidence="7" id="KW-1185">Reference proteome</keyword>
<keyword evidence="2" id="KW-0813">Transport</keyword>
<dbReference type="OrthoDB" id="9804819at2"/>
<dbReference type="SUPFAM" id="SSF52540">
    <property type="entry name" value="P-loop containing nucleoside triphosphate hydrolases"/>
    <property type="match status" value="1"/>
</dbReference>
<name>A0A4R2SC98_9BACL</name>
<dbReference type="GO" id="GO:0005524">
    <property type="term" value="F:ATP binding"/>
    <property type="evidence" value="ECO:0007669"/>
    <property type="project" value="UniProtKB-KW"/>
</dbReference>
<evidence type="ECO:0000256" key="4">
    <source>
        <dbReference type="ARBA" id="ARBA00022840"/>
    </source>
</evidence>
<dbReference type="InterPro" id="IPR027417">
    <property type="entry name" value="P-loop_NTPase"/>
</dbReference>
<keyword evidence="3" id="KW-0547">Nucleotide-binding</keyword>
<dbReference type="SMART" id="SM00382">
    <property type="entry name" value="AAA"/>
    <property type="match status" value="1"/>
</dbReference>
<evidence type="ECO:0000313" key="6">
    <source>
        <dbReference type="EMBL" id="TCP68795.1"/>
    </source>
</evidence>
<dbReference type="PROSITE" id="PS50893">
    <property type="entry name" value="ABC_TRANSPORTER_2"/>
    <property type="match status" value="1"/>
</dbReference>
<reference evidence="6 7" key="1">
    <citation type="submission" date="2019-03" db="EMBL/GenBank/DDBJ databases">
        <title>Genomic Encyclopedia of Type Strains, Phase IV (KMG-IV): sequencing the most valuable type-strain genomes for metagenomic binning, comparative biology and taxonomic classification.</title>
        <authorList>
            <person name="Goeker M."/>
        </authorList>
    </citation>
    <scope>NUCLEOTIDE SEQUENCE [LARGE SCALE GENOMIC DNA]</scope>
    <source>
        <strain evidence="6 7">DSM 46831</strain>
    </source>
</reference>
<evidence type="ECO:0000259" key="5">
    <source>
        <dbReference type="PROSITE" id="PS50893"/>
    </source>
</evidence>
<accession>A0A4R2SC98</accession>
<evidence type="ECO:0000313" key="7">
    <source>
        <dbReference type="Proteomes" id="UP000294746"/>
    </source>
</evidence>
<dbReference type="Proteomes" id="UP000294746">
    <property type="component" value="Unassembled WGS sequence"/>
</dbReference>
<dbReference type="RefSeq" id="WP_131848665.1">
    <property type="nucleotide sequence ID" value="NZ_SLXV01000015.1"/>
</dbReference>
<evidence type="ECO:0000256" key="1">
    <source>
        <dbReference type="ARBA" id="ARBA00005417"/>
    </source>
</evidence>
<comment type="caution">
    <text evidence="6">The sequence shown here is derived from an EMBL/GenBank/DDBJ whole genome shotgun (WGS) entry which is preliminary data.</text>
</comment>
<comment type="similarity">
    <text evidence="1">Belongs to the ABC transporter superfamily.</text>
</comment>
<feature type="domain" description="ABC transporter" evidence="5">
    <location>
        <begin position="7"/>
        <end position="238"/>
    </location>
</feature>
<dbReference type="InterPro" id="IPR003593">
    <property type="entry name" value="AAA+_ATPase"/>
</dbReference>
<dbReference type="PANTHER" id="PTHR42711">
    <property type="entry name" value="ABC TRANSPORTER ATP-BINDING PROTEIN"/>
    <property type="match status" value="1"/>
</dbReference>
<dbReference type="InterPro" id="IPR050763">
    <property type="entry name" value="ABC_transporter_ATP-binding"/>
</dbReference>
<proteinExistence type="inferred from homology"/>
<evidence type="ECO:0000256" key="2">
    <source>
        <dbReference type="ARBA" id="ARBA00022448"/>
    </source>
</evidence>
<dbReference type="AlphaFoldDB" id="A0A4R2SC98"/>
<protein>
    <submittedName>
        <fullName evidence="6">Sodium transport system ATP-binding protein</fullName>
    </submittedName>
</protein>
<dbReference type="InterPro" id="IPR003439">
    <property type="entry name" value="ABC_transporter-like_ATP-bd"/>
</dbReference>
<dbReference type="Gene3D" id="3.40.50.300">
    <property type="entry name" value="P-loop containing nucleotide triphosphate hydrolases"/>
    <property type="match status" value="1"/>
</dbReference>